<dbReference type="Pfam" id="PF07859">
    <property type="entry name" value="Abhydrolase_3"/>
    <property type="match status" value="1"/>
</dbReference>
<sequence>MPAGFNGIYKLKKQFKKTTFSVKSSLEELRKEYENIFYSPHTPNNVEICEKEFKGIHTDLLRPEMAVLGRTVLYAHGGSFISGSCKSYRSFCASLAHESSASLYLPEYRLAPEYPFPTALEDLYNVYARLADEEKIDIENIILAGDGAGGGLIISLIHYLKSKKLPLPSFVVLLSPWADLSCTNEELNLNRKKDFVFSKDSLLRSAKLYTYEKNLTNNLVSPLFGSFENFPKVYIQCGGHEILYADSVLLKQKIEEAGGSVELEIYKGMPHLFQALPDYFAEAHLAVGSIGKRVNSFFCKNEE</sequence>
<dbReference type="InterPro" id="IPR029058">
    <property type="entry name" value="AB_hydrolase_fold"/>
</dbReference>
<accession>A0A7S7AVD7</accession>
<gene>
    <name evidence="3" type="ORF">IFE08_09595</name>
</gene>
<evidence type="ECO:0000256" key="1">
    <source>
        <dbReference type="ARBA" id="ARBA00022801"/>
    </source>
</evidence>
<dbReference type="InterPro" id="IPR013094">
    <property type="entry name" value="AB_hydrolase_3"/>
</dbReference>
<evidence type="ECO:0000313" key="3">
    <source>
        <dbReference type="EMBL" id="QOW60095.1"/>
    </source>
</evidence>
<dbReference type="InterPro" id="IPR050300">
    <property type="entry name" value="GDXG_lipolytic_enzyme"/>
</dbReference>
<evidence type="ECO:0000313" key="4">
    <source>
        <dbReference type="Proteomes" id="UP000593915"/>
    </source>
</evidence>
<dbReference type="Gene3D" id="3.40.50.1820">
    <property type="entry name" value="alpha/beta hydrolase"/>
    <property type="match status" value="1"/>
</dbReference>
<dbReference type="RefSeq" id="WP_024467244.1">
    <property type="nucleotide sequence ID" value="NZ_CP061839.1"/>
</dbReference>
<reference evidence="3 4" key="1">
    <citation type="submission" date="2020-09" db="EMBL/GenBank/DDBJ databases">
        <title>Characterization of Treponema spp. from bovine digital dermatitis in Korea.</title>
        <authorList>
            <person name="Espiritu H.M."/>
            <person name="Cho Y.I."/>
            <person name="Mamuad L."/>
        </authorList>
    </citation>
    <scope>NUCLEOTIDE SEQUENCE [LARGE SCALE GENOMIC DNA]</scope>
    <source>
        <strain evidence="3 4">KS1</strain>
    </source>
</reference>
<name>A0A7S7AVD7_9SPIR</name>
<dbReference type="AlphaFoldDB" id="A0A7S7AVD7"/>
<dbReference type="Proteomes" id="UP000593915">
    <property type="component" value="Chromosome"/>
</dbReference>
<dbReference type="EMBL" id="CP061839">
    <property type="protein sequence ID" value="QOW60095.1"/>
    <property type="molecule type" value="Genomic_DNA"/>
</dbReference>
<keyword evidence="1 3" id="KW-0378">Hydrolase</keyword>
<proteinExistence type="predicted"/>
<evidence type="ECO:0000259" key="2">
    <source>
        <dbReference type="Pfam" id="PF07859"/>
    </source>
</evidence>
<organism evidence="3 4">
    <name type="scientific">Treponema pedis</name>
    <dbReference type="NCBI Taxonomy" id="409322"/>
    <lineage>
        <taxon>Bacteria</taxon>
        <taxon>Pseudomonadati</taxon>
        <taxon>Spirochaetota</taxon>
        <taxon>Spirochaetia</taxon>
        <taxon>Spirochaetales</taxon>
        <taxon>Treponemataceae</taxon>
        <taxon>Treponema</taxon>
    </lineage>
</organism>
<protein>
    <submittedName>
        <fullName evidence="3">Alpha/beta hydrolase</fullName>
    </submittedName>
</protein>
<feature type="domain" description="Alpha/beta hydrolase fold-3" evidence="2">
    <location>
        <begin position="72"/>
        <end position="274"/>
    </location>
</feature>
<dbReference type="SUPFAM" id="SSF53474">
    <property type="entry name" value="alpha/beta-Hydrolases"/>
    <property type="match status" value="1"/>
</dbReference>
<dbReference type="GO" id="GO:0016787">
    <property type="term" value="F:hydrolase activity"/>
    <property type="evidence" value="ECO:0007669"/>
    <property type="project" value="UniProtKB-KW"/>
</dbReference>
<dbReference type="PANTHER" id="PTHR48081">
    <property type="entry name" value="AB HYDROLASE SUPERFAMILY PROTEIN C4A8.06C"/>
    <property type="match status" value="1"/>
</dbReference>
<dbReference type="PANTHER" id="PTHR48081:SF8">
    <property type="entry name" value="ALPHA_BETA HYDROLASE FOLD-3 DOMAIN-CONTAINING PROTEIN-RELATED"/>
    <property type="match status" value="1"/>
</dbReference>